<proteinExistence type="predicted"/>
<evidence type="ECO:0000313" key="1">
    <source>
        <dbReference type="EMBL" id="KAI5436794.1"/>
    </source>
</evidence>
<name>A0A9D5BBN5_PEA</name>
<accession>A0A9D5BBN5</accession>
<gene>
    <name evidence="1" type="ORF">KIW84_023059</name>
</gene>
<sequence>MESYFEVDDVKLWWKCEGGSLEEDLKPFRNDVDAMQLSNFVEKRKCDMKIYIEPKASTHDYTFMDLAREKNKGNGLVKDVYHSNDGEPIKTYNVDGASTTNELPLHNFITLEMGKEHVIEEEYIIDEIYIGKDDDNFEDKPNVIRFNER</sequence>
<reference evidence="1 2" key="1">
    <citation type="journal article" date="2022" name="Nat. Genet.">
        <title>Improved pea reference genome and pan-genome highlight genomic features and evolutionary characteristics.</title>
        <authorList>
            <person name="Yang T."/>
            <person name="Liu R."/>
            <person name="Luo Y."/>
            <person name="Hu S."/>
            <person name="Wang D."/>
            <person name="Wang C."/>
            <person name="Pandey M.K."/>
            <person name="Ge S."/>
            <person name="Xu Q."/>
            <person name="Li N."/>
            <person name="Li G."/>
            <person name="Huang Y."/>
            <person name="Saxena R.K."/>
            <person name="Ji Y."/>
            <person name="Li M."/>
            <person name="Yan X."/>
            <person name="He Y."/>
            <person name="Liu Y."/>
            <person name="Wang X."/>
            <person name="Xiang C."/>
            <person name="Varshney R.K."/>
            <person name="Ding H."/>
            <person name="Gao S."/>
            <person name="Zong X."/>
        </authorList>
    </citation>
    <scope>NUCLEOTIDE SEQUENCE [LARGE SCALE GENOMIC DNA]</scope>
    <source>
        <strain evidence="1 2">cv. Zhongwan 6</strain>
    </source>
</reference>
<dbReference type="AlphaFoldDB" id="A0A9D5BBN5"/>
<keyword evidence="2" id="KW-1185">Reference proteome</keyword>
<evidence type="ECO:0000313" key="2">
    <source>
        <dbReference type="Proteomes" id="UP001058974"/>
    </source>
</evidence>
<dbReference type="Proteomes" id="UP001058974">
    <property type="component" value="Chromosome 2"/>
</dbReference>
<dbReference type="Gramene" id="Psat02G0305900-T1">
    <property type="protein sequence ID" value="KAI5436794.1"/>
    <property type="gene ID" value="KIW84_023059"/>
</dbReference>
<comment type="caution">
    <text evidence="1">The sequence shown here is derived from an EMBL/GenBank/DDBJ whole genome shotgun (WGS) entry which is preliminary data.</text>
</comment>
<protein>
    <submittedName>
        <fullName evidence="1">Uncharacterized protein</fullName>
    </submittedName>
</protein>
<dbReference type="EMBL" id="JAMSHJ010000002">
    <property type="protein sequence ID" value="KAI5436794.1"/>
    <property type="molecule type" value="Genomic_DNA"/>
</dbReference>
<organism evidence="1 2">
    <name type="scientific">Pisum sativum</name>
    <name type="common">Garden pea</name>
    <name type="synonym">Lathyrus oleraceus</name>
    <dbReference type="NCBI Taxonomy" id="3888"/>
    <lineage>
        <taxon>Eukaryota</taxon>
        <taxon>Viridiplantae</taxon>
        <taxon>Streptophyta</taxon>
        <taxon>Embryophyta</taxon>
        <taxon>Tracheophyta</taxon>
        <taxon>Spermatophyta</taxon>
        <taxon>Magnoliopsida</taxon>
        <taxon>eudicotyledons</taxon>
        <taxon>Gunneridae</taxon>
        <taxon>Pentapetalae</taxon>
        <taxon>rosids</taxon>
        <taxon>fabids</taxon>
        <taxon>Fabales</taxon>
        <taxon>Fabaceae</taxon>
        <taxon>Papilionoideae</taxon>
        <taxon>50 kb inversion clade</taxon>
        <taxon>NPAAA clade</taxon>
        <taxon>Hologalegina</taxon>
        <taxon>IRL clade</taxon>
        <taxon>Fabeae</taxon>
        <taxon>Lathyrus</taxon>
    </lineage>
</organism>